<evidence type="ECO:0000256" key="2">
    <source>
        <dbReference type="ARBA" id="ARBA00012000"/>
    </source>
</evidence>
<dbReference type="SUPFAM" id="SSF48150">
    <property type="entry name" value="DNA-glycosylase"/>
    <property type="match status" value="1"/>
</dbReference>
<protein>
    <recommendedName>
        <fullName evidence="2">DNA-3-methyladenine glycosylase II</fullName>
        <ecNumber evidence="2">3.2.2.21</ecNumber>
    </recommendedName>
</protein>
<feature type="compositionally biased region" description="Low complexity" evidence="5">
    <location>
        <begin position="107"/>
        <end position="130"/>
    </location>
</feature>
<evidence type="ECO:0000256" key="3">
    <source>
        <dbReference type="ARBA" id="ARBA00022763"/>
    </source>
</evidence>
<dbReference type="Proteomes" id="UP000270216">
    <property type="component" value="Unassembled WGS sequence"/>
</dbReference>
<keyword evidence="7" id="KW-0255">Endonuclease</keyword>
<dbReference type="PANTHER" id="PTHR43003">
    <property type="entry name" value="DNA-3-METHYLADENINE GLYCOSYLASE"/>
    <property type="match status" value="1"/>
</dbReference>
<keyword evidence="4" id="KW-0234">DNA repair</keyword>
<keyword evidence="3" id="KW-0227">DNA damage</keyword>
<feature type="compositionally biased region" description="Low complexity" evidence="5">
    <location>
        <begin position="43"/>
        <end position="63"/>
    </location>
</feature>
<evidence type="ECO:0000313" key="7">
    <source>
        <dbReference type="EMBL" id="RSK87038.1"/>
    </source>
</evidence>
<dbReference type="InterPro" id="IPR051912">
    <property type="entry name" value="Alkylbase_DNA_Glycosylase/TA"/>
</dbReference>
<evidence type="ECO:0000256" key="5">
    <source>
        <dbReference type="SAM" id="MobiDB-lite"/>
    </source>
</evidence>
<dbReference type="SMART" id="SM00478">
    <property type="entry name" value="ENDO3c"/>
    <property type="match status" value="1"/>
</dbReference>
<feature type="compositionally biased region" description="Low complexity" evidence="5">
    <location>
        <begin position="70"/>
        <end position="100"/>
    </location>
</feature>
<dbReference type="GO" id="GO:0004519">
    <property type="term" value="F:endonuclease activity"/>
    <property type="evidence" value="ECO:0007669"/>
    <property type="project" value="UniProtKB-KW"/>
</dbReference>
<accession>A0ABX9ZVS8</accession>
<dbReference type="EC" id="3.2.2.21" evidence="2"/>
<proteinExistence type="predicted"/>
<name>A0ABX9ZVS8_9BURK</name>
<dbReference type="Pfam" id="PF00730">
    <property type="entry name" value="HhH-GPD"/>
    <property type="match status" value="1"/>
</dbReference>
<feature type="region of interest" description="Disordered" evidence="5">
    <location>
        <begin position="1"/>
        <end position="130"/>
    </location>
</feature>
<comment type="catalytic activity">
    <reaction evidence="1">
        <text>Hydrolysis of alkylated DNA, releasing 3-methyladenine, 3-methylguanine, 7-methylguanine and 7-methyladenine.</text>
        <dbReference type="EC" id="3.2.2.21"/>
    </reaction>
</comment>
<dbReference type="Gene3D" id="1.10.1670.40">
    <property type="match status" value="1"/>
</dbReference>
<evidence type="ECO:0000256" key="1">
    <source>
        <dbReference type="ARBA" id="ARBA00000086"/>
    </source>
</evidence>
<dbReference type="CDD" id="cd00056">
    <property type="entry name" value="ENDO3c"/>
    <property type="match status" value="1"/>
</dbReference>
<dbReference type="Gene3D" id="1.10.340.30">
    <property type="entry name" value="Hypothetical protein, domain 2"/>
    <property type="match status" value="1"/>
</dbReference>
<dbReference type="InterPro" id="IPR011257">
    <property type="entry name" value="DNA_glycosylase"/>
</dbReference>
<sequence>MVTRKSAAAKVATQSAAAKTVQKAAKPAKSATPAGEGARRAPVKATGARTAAVKAGGKTGAAKTAEKTVKAGAARKVAPTAASKVAQKAAQKAAPKTGAKVARKAPAKAASPSTSSTTAKSATSAAATSRRLIAKRDGETRIVTPEIERIDHEIVEQVVTGVVPLPVAAGATRPGFWDQACADLMKRDRILKKLIPQFGPAHLTGRGEPFVTLARSIVGQQISVKAAQAVWDRVVAICPKLTPAQFIKAGHDALAGCGLSRRKAEYILDLATHFKSGALHVDAWASMDDEAVIAELTGIRGIGRWTAEMFLMFNLMRPDVLPLDDVGLINAISVNYFSGEPVTRSEAREVAANWEPWRSVATWYMWRSLEPVPVEY</sequence>
<keyword evidence="7" id="KW-0540">Nuclease</keyword>
<feature type="compositionally biased region" description="Low complexity" evidence="5">
    <location>
        <begin position="1"/>
        <end position="34"/>
    </location>
</feature>
<keyword evidence="8" id="KW-1185">Reference proteome</keyword>
<evidence type="ECO:0000256" key="4">
    <source>
        <dbReference type="ARBA" id="ARBA00023204"/>
    </source>
</evidence>
<gene>
    <name evidence="7" type="ORF">EJE83_00675</name>
</gene>
<organism evidence="7 8">
    <name type="scientific">Pandoraea apista</name>
    <dbReference type="NCBI Taxonomy" id="93218"/>
    <lineage>
        <taxon>Bacteria</taxon>
        <taxon>Pseudomonadati</taxon>
        <taxon>Pseudomonadota</taxon>
        <taxon>Betaproteobacteria</taxon>
        <taxon>Burkholderiales</taxon>
        <taxon>Burkholderiaceae</taxon>
        <taxon>Pandoraea</taxon>
    </lineage>
</organism>
<comment type="caution">
    <text evidence="7">The sequence shown here is derived from an EMBL/GenBank/DDBJ whole genome shotgun (WGS) entry which is preliminary data.</text>
</comment>
<reference evidence="7 8" key="1">
    <citation type="submission" date="2018-12" db="EMBL/GenBank/DDBJ databases">
        <title>Whole genome sequence of a Pandoraea apista isolate from a patient with cystic fibrosis.</title>
        <authorList>
            <person name="Kenna D.T."/>
            <person name="Turton J.F."/>
        </authorList>
    </citation>
    <scope>NUCLEOTIDE SEQUENCE [LARGE SCALE GENOMIC DNA]</scope>
    <source>
        <strain evidence="7 8">Pa13324</strain>
    </source>
</reference>
<evidence type="ECO:0000259" key="6">
    <source>
        <dbReference type="SMART" id="SM00478"/>
    </source>
</evidence>
<dbReference type="EMBL" id="RWHX01000001">
    <property type="protein sequence ID" value="RSK87038.1"/>
    <property type="molecule type" value="Genomic_DNA"/>
</dbReference>
<keyword evidence="7" id="KW-0378">Hydrolase</keyword>
<dbReference type="PANTHER" id="PTHR43003:SF5">
    <property type="entry name" value="DNA-3-METHYLADENINE GLYCOSYLASE"/>
    <property type="match status" value="1"/>
</dbReference>
<dbReference type="InterPro" id="IPR003265">
    <property type="entry name" value="HhH-GPD_domain"/>
</dbReference>
<dbReference type="RefSeq" id="WP_107337380.1">
    <property type="nucleotide sequence ID" value="NZ_PYYA01000001.1"/>
</dbReference>
<evidence type="ECO:0000313" key="8">
    <source>
        <dbReference type="Proteomes" id="UP000270216"/>
    </source>
</evidence>
<feature type="domain" description="HhH-GPD" evidence="6">
    <location>
        <begin position="218"/>
        <end position="370"/>
    </location>
</feature>